<evidence type="ECO:0000256" key="2">
    <source>
        <dbReference type="ARBA" id="ARBA00022737"/>
    </source>
</evidence>
<keyword evidence="1" id="KW-0433">Leucine-rich repeat</keyword>
<evidence type="ECO:0000256" key="1">
    <source>
        <dbReference type="ARBA" id="ARBA00022614"/>
    </source>
</evidence>
<dbReference type="InterPro" id="IPR045081">
    <property type="entry name" value="AN32"/>
</dbReference>
<feature type="region of interest" description="Disordered" evidence="4">
    <location>
        <begin position="85"/>
        <end position="109"/>
    </location>
</feature>
<dbReference type="InterPro" id="IPR021911">
    <property type="entry name" value="ATAD3_N"/>
</dbReference>
<sequence length="350" mass="40355">MGLSFDSTALERAATAARTLSNVPIRENSSNAKQALGTARLQEVTRQKEHDLSTKQEERRKTLGEETRHLKNLADYQDQLARKRAAEELAAQTEQQHEKQSRNRSIKQVFKRNEDPLKRVVLNLRLKTKSRVKKNYERSADQELLESRRWWIVSYLLAICGGSWITNILRHKRDSGNHDFNPSFCRAKYVESRDMEELIKSQLNDKQPVTDEFANLVILALNGNALSTLKGLPKLESLMSIDLSDNKLSASLDCWWERCPQLTHVNLSRNDIKEIEKLLPLKNLANLVCLDVMDCLWKKLLAIEESVEMIPHLSTSTDLTLMAKKIKKVLVMTLLMRRVMTKSFKVFRQS</sequence>
<dbReference type="InterPro" id="IPR032675">
    <property type="entry name" value="LRR_dom_sf"/>
</dbReference>
<dbReference type="Pfam" id="PF12037">
    <property type="entry name" value="ATAD3_N"/>
    <property type="match status" value="1"/>
</dbReference>
<keyword evidence="2" id="KW-0677">Repeat</keyword>
<dbReference type="GO" id="GO:0005634">
    <property type="term" value="C:nucleus"/>
    <property type="evidence" value="ECO:0007669"/>
    <property type="project" value="TreeGrafter"/>
</dbReference>
<dbReference type="WBParaSite" id="jg4621">
    <property type="protein sequence ID" value="jg4621"/>
    <property type="gene ID" value="jg4621"/>
</dbReference>
<dbReference type="PANTHER" id="PTHR11375">
    <property type="entry name" value="ACIDIC LEUCINE-RICH NUCLEAR PHOSPHOPROTEIN 32"/>
    <property type="match status" value="1"/>
</dbReference>
<dbReference type="GO" id="GO:0042393">
    <property type="term" value="F:histone binding"/>
    <property type="evidence" value="ECO:0007669"/>
    <property type="project" value="TreeGrafter"/>
</dbReference>
<dbReference type="PROSITE" id="PS51450">
    <property type="entry name" value="LRR"/>
    <property type="match status" value="2"/>
</dbReference>
<dbReference type="AlphaFoldDB" id="A0A915EBM4"/>
<name>A0A915EBM4_9BILA</name>
<reference evidence="7" key="1">
    <citation type="submission" date="2022-11" db="UniProtKB">
        <authorList>
            <consortium name="WormBaseParasite"/>
        </authorList>
    </citation>
    <scope>IDENTIFICATION</scope>
</reference>
<evidence type="ECO:0000313" key="7">
    <source>
        <dbReference type="WBParaSite" id="jg4621"/>
    </source>
</evidence>
<comment type="similarity">
    <text evidence="3">Belongs to the ANP32 family.</text>
</comment>
<accession>A0A915EBM4</accession>
<protein>
    <submittedName>
        <fullName evidence="7">ATPase family AAA domain-containing protein</fullName>
    </submittedName>
</protein>
<dbReference type="InterPro" id="IPR001611">
    <property type="entry name" value="Leu-rich_rpt"/>
</dbReference>
<feature type="region of interest" description="Disordered" evidence="4">
    <location>
        <begin position="25"/>
        <end position="68"/>
    </location>
</feature>
<dbReference type="Proteomes" id="UP000887574">
    <property type="component" value="Unplaced"/>
</dbReference>
<evidence type="ECO:0000313" key="6">
    <source>
        <dbReference type="Proteomes" id="UP000887574"/>
    </source>
</evidence>
<organism evidence="6 7">
    <name type="scientific">Ditylenchus dipsaci</name>
    <dbReference type="NCBI Taxonomy" id="166011"/>
    <lineage>
        <taxon>Eukaryota</taxon>
        <taxon>Metazoa</taxon>
        <taxon>Ecdysozoa</taxon>
        <taxon>Nematoda</taxon>
        <taxon>Chromadorea</taxon>
        <taxon>Rhabditida</taxon>
        <taxon>Tylenchina</taxon>
        <taxon>Tylenchomorpha</taxon>
        <taxon>Sphaerularioidea</taxon>
        <taxon>Anguinidae</taxon>
        <taxon>Anguininae</taxon>
        <taxon>Ditylenchus</taxon>
    </lineage>
</organism>
<keyword evidence="6" id="KW-1185">Reference proteome</keyword>
<feature type="domain" description="ATPase family AAA" evidence="5">
    <location>
        <begin position="4"/>
        <end position="112"/>
    </location>
</feature>
<evidence type="ECO:0000256" key="4">
    <source>
        <dbReference type="SAM" id="MobiDB-lite"/>
    </source>
</evidence>
<evidence type="ECO:0000256" key="3">
    <source>
        <dbReference type="ARBA" id="ARBA00025777"/>
    </source>
</evidence>
<evidence type="ECO:0000259" key="5">
    <source>
        <dbReference type="Pfam" id="PF12037"/>
    </source>
</evidence>
<dbReference type="SUPFAM" id="SSF52058">
    <property type="entry name" value="L domain-like"/>
    <property type="match status" value="1"/>
</dbReference>
<feature type="compositionally biased region" description="Basic and acidic residues" evidence="4">
    <location>
        <begin position="43"/>
        <end position="68"/>
    </location>
</feature>
<dbReference type="PANTHER" id="PTHR11375:SF0">
    <property type="entry name" value="ACIDIC LEUCINE-RICH NUCLEAR PHOSPHOPROTEIN 32 FAMILY MEMBER A"/>
    <property type="match status" value="1"/>
</dbReference>
<proteinExistence type="inferred from homology"/>
<dbReference type="Gene3D" id="3.80.10.10">
    <property type="entry name" value="Ribonuclease Inhibitor"/>
    <property type="match status" value="1"/>
</dbReference>